<keyword evidence="1" id="KW-0732">Signal</keyword>
<dbReference type="Proteomes" id="UP000245938">
    <property type="component" value="Unassembled WGS sequence"/>
</dbReference>
<organism evidence="2 3">
    <name type="scientific">Kurthia sibirica</name>
    <dbReference type="NCBI Taxonomy" id="202750"/>
    <lineage>
        <taxon>Bacteria</taxon>
        <taxon>Bacillati</taxon>
        <taxon>Bacillota</taxon>
        <taxon>Bacilli</taxon>
        <taxon>Bacillales</taxon>
        <taxon>Caryophanaceae</taxon>
        <taxon>Kurthia</taxon>
    </lineage>
</organism>
<dbReference type="EMBL" id="QFVR01000042">
    <property type="protein sequence ID" value="PWI23024.1"/>
    <property type="molecule type" value="Genomic_DNA"/>
</dbReference>
<dbReference type="InterPro" id="IPR014755">
    <property type="entry name" value="Cu-Rt/internalin_Ig-like"/>
</dbReference>
<evidence type="ECO:0000313" key="3">
    <source>
        <dbReference type="Proteomes" id="UP000245938"/>
    </source>
</evidence>
<proteinExistence type="predicted"/>
<feature type="non-terminal residue" evidence="2">
    <location>
        <position position="1"/>
    </location>
</feature>
<accession>A0A2U3AET5</accession>
<comment type="caution">
    <text evidence="2">The sequence shown here is derived from an EMBL/GenBank/DDBJ whole genome shotgun (WGS) entry which is preliminary data.</text>
</comment>
<reference evidence="2 3" key="1">
    <citation type="submission" date="2018-05" db="EMBL/GenBank/DDBJ databases">
        <title>Kurthia sibirica genome sequence.</title>
        <authorList>
            <person name="Maclea K.S."/>
            <person name="Goen A.E."/>
        </authorList>
    </citation>
    <scope>NUCLEOTIDE SEQUENCE [LARGE SCALE GENOMIC DNA]</scope>
    <source>
        <strain evidence="2 3">ATCC 49154</strain>
    </source>
</reference>
<evidence type="ECO:0000256" key="1">
    <source>
        <dbReference type="ARBA" id="ARBA00022729"/>
    </source>
</evidence>
<gene>
    <name evidence="2" type="ORF">DEX24_16465</name>
</gene>
<keyword evidence="3" id="KW-1185">Reference proteome</keyword>
<protein>
    <submittedName>
        <fullName evidence="2">Uncharacterized protein</fullName>
    </submittedName>
</protein>
<evidence type="ECO:0000313" key="2">
    <source>
        <dbReference type="EMBL" id="PWI23024.1"/>
    </source>
</evidence>
<sequence>KGIKEFEEKFYNNEVIADGTFDVAGKEEAFEKGLKVGAKVASFEAINATTIEVKFNKAVDKASAESADIKVEGVSFNAKELSEDGRTLTLTTSAPISIKESAVLVPAIETKADKEVKTPKFVTTLTYKDEVAPTVVSAAAAIAKVTETTTNKVTVKFSEPVQASAIAYVNDANVTVSQGANKDELVLTLGTAAKVGDVLNVKLTNVKDLAGNTIAPNPATISTTVVGADSVAPVLASITTKSATAGLKVTFAYDKKVTAATVDAAKTYLSANGVNVGGLTTPVVSTDGKSVSYTVNLATDAQAAFTKDGKYSATLYVQEALVSDEAGNKSAATTQSITFDKDVVAPTLISSEVKEGKLVLNFDDAVTVVTAKQDLSIVEFNSATGYEGVAVTKDLSTAVVSNDGKTLTLDLGLVAGSTDKQYKLSFVKGALVDDSANEVAAYNKTITIAKAEAAEAKDTVAPTATLTSTAAILTGSNYVLTYIVKDEKGTAAGEAESGLDFASILNTGNYTLAGKALPAGSKISTPVVDPSTQPKTAPVVVTITIPKASITTSLTGPLTVTGLKDAKGNTSTVIAASGNLKLAEGVAPTLTTAKVSDNFVIVGFSEDMNVVDTTDFNLTINNIDVDITSASIALMPVGTDKGKYYLDLSNIVKDEAAVAGVPAKAAGFYSTAGTAFTLPTTPAVGDKYTVGTDVYTYKAAALPAPAGFYSTTGTLFTLPTTPAVGDKYTVGTDVYTYAAKVDEVVAQAAYKYIELPSTATPATPTRVKLSNDTLEASSEITSIKLTTVDEPATSVDTNDNKLTGKTVIKVK</sequence>
<dbReference type="Gene3D" id="2.60.40.1220">
    <property type="match status" value="2"/>
</dbReference>
<name>A0A2U3AET5_9BACL</name>
<dbReference type="AlphaFoldDB" id="A0A2U3AET5"/>